<keyword evidence="4 8" id="KW-1133">Transmembrane helix</keyword>
<evidence type="ECO:0000256" key="7">
    <source>
        <dbReference type="SAM" id="MobiDB-lite"/>
    </source>
</evidence>
<evidence type="ECO:0000256" key="4">
    <source>
        <dbReference type="ARBA" id="ARBA00022989"/>
    </source>
</evidence>
<dbReference type="EMBL" id="JAPZBQ010000006">
    <property type="protein sequence ID" value="KAJ5322691.1"/>
    <property type="molecule type" value="Genomic_DNA"/>
</dbReference>
<dbReference type="InterPro" id="IPR002889">
    <property type="entry name" value="WSC_carb-bd"/>
</dbReference>
<dbReference type="AlphaFoldDB" id="A0A9W9Q176"/>
<dbReference type="SMART" id="SM00321">
    <property type="entry name" value="WSC"/>
    <property type="match status" value="2"/>
</dbReference>
<comment type="caution">
    <text evidence="10">The sequence shown here is derived from an EMBL/GenBank/DDBJ whole genome shotgun (WGS) entry which is preliminary data.</text>
</comment>
<dbReference type="PANTHER" id="PTHR24269:SF16">
    <property type="entry name" value="PROTEIN SLG1"/>
    <property type="match status" value="1"/>
</dbReference>
<evidence type="ECO:0000256" key="1">
    <source>
        <dbReference type="ARBA" id="ARBA00004167"/>
    </source>
</evidence>
<evidence type="ECO:0000313" key="10">
    <source>
        <dbReference type="EMBL" id="KAJ5322691.1"/>
    </source>
</evidence>
<dbReference type="PROSITE" id="PS51212">
    <property type="entry name" value="WSC"/>
    <property type="match status" value="2"/>
</dbReference>
<sequence length="321" mass="33451">MAPPTSRPSVNGVEFPPEPTVGPSLTNALHPRDLAIKEVDGFSYMGCFANNATVIAGYHEEFSRLNPDYCCNVCKNRSTNNTWCGLGNGNYCFCDSTTVANPSSLPDSSCSSTCYGDVNYACGGAGAVGLYSATTEFVPTKTAIVSKTLELEGYSNYGCFTDSSDHRVLSAKQQVFQMNDPEWCCSFCAGAGGGYRWCGVENGHNCYCASSTSSGALEAPASECKVGCYGKPNVQCGARLRINLYSATGSLPETVSAASTTQADQESTTVAISGNSSGSGSGLSGGAIAGIAIGAVAGVVLAGLAFWFLCRSRRKDDFDIE</sequence>
<comment type="subcellular location">
    <subcellularLocation>
        <location evidence="1">Membrane</location>
        <topology evidence="1">Single-pass membrane protein</topology>
    </subcellularLocation>
</comment>
<evidence type="ECO:0000313" key="11">
    <source>
        <dbReference type="Proteomes" id="UP001147695"/>
    </source>
</evidence>
<organism evidence="10 11">
    <name type="scientific">Penicillium brevicompactum</name>
    <dbReference type="NCBI Taxonomy" id="5074"/>
    <lineage>
        <taxon>Eukaryota</taxon>
        <taxon>Fungi</taxon>
        <taxon>Dikarya</taxon>
        <taxon>Ascomycota</taxon>
        <taxon>Pezizomycotina</taxon>
        <taxon>Eurotiomycetes</taxon>
        <taxon>Eurotiomycetidae</taxon>
        <taxon>Eurotiales</taxon>
        <taxon>Aspergillaceae</taxon>
        <taxon>Penicillium</taxon>
    </lineage>
</organism>
<dbReference type="PANTHER" id="PTHR24269">
    <property type="entry name" value="KREMEN PROTEIN"/>
    <property type="match status" value="1"/>
</dbReference>
<proteinExistence type="predicted"/>
<evidence type="ECO:0000256" key="6">
    <source>
        <dbReference type="ARBA" id="ARBA00023180"/>
    </source>
</evidence>
<evidence type="ECO:0000256" key="5">
    <source>
        <dbReference type="ARBA" id="ARBA00023136"/>
    </source>
</evidence>
<gene>
    <name evidence="10" type="ORF">N7452_010980</name>
</gene>
<reference evidence="10" key="1">
    <citation type="submission" date="2022-12" db="EMBL/GenBank/DDBJ databases">
        <authorList>
            <person name="Petersen C."/>
        </authorList>
    </citation>
    <scope>NUCLEOTIDE SEQUENCE</scope>
    <source>
        <strain evidence="10">IBT 35673</strain>
    </source>
</reference>
<keyword evidence="3" id="KW-0732">Signal</keyword>
<keyword evidence="2 8" id="KW-0812">Transmembrane</keyword>
<dbReference type="InterPro" id="IPR051836">
    <property type="entry name" value="Kremen_rcpt"/>
</dbReference>
<evidence type="ECO:0000256" key="3">
    <source>
        <dbReference type="ARBA" id="ARBA00022729"/>
    </source>
</evidence>
<name>A0A9W9Q176_PENBR</name>
<keyword evidence="6" id="KW-0325">Glycoprotein</keyword>
<accession>A0A9W9Q176</accession>
<evidence type="ECO:0000259" key="9">
    <source>
        <dbReference type="PROSITE" id="PS51212"/>
    </source>
</evidence>
<dbReference type="GO" id="GO:0005886">
    <property type="term" value="C:plasma membrane"/>
    <property type="evidence" value="ECO:0007669"/>
    <property type="project" value="TreeGrafter"/>
</dbReference>
<keyword evidence="5 8" id="KW-0472">Membrane</keyword>
<dbReference type="Pfam" id="PF01822">
    <property type="entry name" value="WSC"/>
    <property type="match status" value="2"/>
</dbReference>
<reference evidence="10" key="2">
    <citation type="journal article" date="2023" name="IMA Fungus">
        <title>Comparative genomic study of the Penicillium genus elucidates a diverse pangenome and 15 lateral gene transfer events.</title>
        <authorList>
            <person name="Petersen C."/>
            <person name="Sorensen T."/>
            <person name="Nielsen M.R."/>
            <person name="Sondergaard T.E."/>
            <person name="Sorensen J.L."/>
            <person name="Fitzpatrick D.A."/>
            <person name="Frisvad J.C."/>
            <person name="Nielsen K.L."/>
        </authorList>
    </citation>
    <scope>NUCLEOTIDE SEQUENCE</scope>
    <source>
        <strain evidence="10">IBT 35673</strain>
    </source>
</reference>
<protein>
    <recommendedName>
        <fullName evidence="9">WSC domain-containing protein</fullName>
    </recommendedName>
</protein>
<evidence type="ECO:0000256" key="8">
    <source>
        <dbReference type="SAM" id="Phobius"/>
    </source>
</evidence>
<feature type="domain" description="WSC" evidence="9">
    <location>
        <begin position="41"/>
        <end position="134"/>
    </location>
</feature>
<feature type="region of interest" description="Disordered" evidence="7">
    <location>
        <begin position="1"/>
        <end position="26"/>
    </location>
</feature>
<dbReference type="Proteomes" id="UP001147695">
    <property type="component" value="Unassembled WGS sequence"/>
</dbReference>
<feature type="domain" description="WSC" evidence="9">
    <location>
        <begin position="153"/>
        <end position="248"/>
    </location>
</feature>
<evidence type="ECO:0000256" key="2">
    <source>
        <dbReference type="ARBA" id="ARBA00022692"/>
    </source>
</evidence>
<feature type="transmembrane region" description="Helical" evidence="8">
    <location>
        <begin position="287"/>
        <end position="309"/>
    </location>
</feature>